<organism evidence="12 13">
    <name type="scientific">Halobacillus seohaensis</name>
    <dbReference type="NCBI Taxonomy" id="447421"/>
    <lineage>
        <taxon>Bacteria</taxon>
        <taxon>Bacillati</taxon>
        <taxon>Bacillota</taxon>
        <taxon>Bacilli</taxon>
        <taxon>Bacillales</taxon>
        <taxon>Bacillaceae</taxon>
        <taxon>Halobacillus</taxon>
    </lineage>
</organism>
<dbReference type="InterPro" id="IPR038770">
    <property type="entry name" value="Na+/solute_symporter_sf"/>
</dbReference>
<feature type="transmembrane region" description="Helical" evidence="10">
    <location>
        <begin position="179"/>
        <end position="204"/>
    </location>
</feature>
<keyword evidence="8 10" id="KW-0472">Membrane</keyword>
<evidence type="ECO:0000313" key="13">
    <source>
        <dbReference type="Proteomes" id="UP001596410"/>
    </source>
</evidence>
<feature type="transmembrane region" description="Helical" evidence="10">
    <location>
        <begin position="267"/>
        <end position="287"/>
    </location>
</feature>
<feature type="transmembrane region" description="Helical" evidence="10">
    <location>
        <begin position="28"/>
        <end position="45"/>
    </location>
</feature>
<evidence type="ECO:0000256" key="4">
    <source>
        <dbReference type="ARBA" id="ARBA00022692"/>
    </source>
</evidence>
<evidence type="ECO:0000256" key="5">
    <source>
        <dbReference type="ARBA" id="ARBA00022989"/>
    </source>
</evidence>
<feature type="transmembrane region" description="Helical" evidence="10">
    <location>
        <begin position="299"/>
        <end position="317"/>
    </location>
</feature>
<name>A0ABW2EM85_9BACI</name>
<evidence type="ECO:0000256" key="3">
    <source>
        <dbReference type="ARBA" id="ARBA00022475"/>
    </source>
</evidence>
<evidence type="ECO:0000256" key="7">
    <source>
        <dbReference type="ARBA" id="ARBA00023065"/>
    </source>
</evidence>
<feature type="domain" description="Cation/H+ exchanger transmembrane" evidence="11">
    <location>
        <begin position="10"/>
        <end position="390"/>
    </location>
</feature>
<evidence type="ECO:0000259" key="11">
    <source>
        <dbReference type="Pfam" id="PF00999"/>
    </source>
</evidence>
<keyword evidence="5 10" id="KW-1133">Transmembrane helix</keyword>
<dbReference type="Proteomes" id="UP001596410">
    <property type="component" value="Unassembled WGS sequence"/>
</dbReference>
<gene>
    <name evidence="12" type="ORF">ACFQIC_09205</name>
</gene>
<evidence type="ECO:0000256" key="2">
    <source>
        <dbReference type="ARBA" id="ARBA00022448"/>
    </source>
</evidence>
<feature type="transmembrane region" description="Helical" evidence="10">
    <location>
        <begin position="54"/>
        <end position="71"/>
    </location>
</feature>
<proteinExistence type="predicted"/>
<keyword evidence="4 10" id="KW-0812">Transmembrane</keyword>
<keyword evidence="6" id="KW-0915">Sodium</keyword>
<dbReference type="InterPro" id="IPR006153">
    <property type="entry name" value="Cation/H_exchanger_TM"/>
</dbReference>
<dbReference type="PANTHER" id="PTHR10110">
    <property type="entry name" value="SODIUM/HYDROGEN EXCHANGER"/>
    <property type="match status" value="1"/>
</dbReference>
<dbReference type="InterPro" id="IPR018422">
    <property type="entry name" value="Cation/H_exchanger_CPA1"/>
</dbReference>
<evidence type="ECO:0000256" key="6">
    <source>
        <dbReference type="ARBA" id="ARBA00023053"/>
    </source>
</evidence>
<feature type="transmembrane region" description="Helical" evidence="10">
    <location>
        <begin position="338"/>
        <end position="358"/>
    </location>
</feature>
<evidence type="ECO:0000256" key="1">
    <source>
        <dbReference type="ARBA" id="ARBA00004651"/>
    </source>
</evidence>
<sequence length="393" mass="42770">MSAIQAIVLLIIGYTVFTLDKKQENIPVPVVLLLIGIGFSYLPFFDSVSITEELIYDYFLPALLFISAYQFSPKSLRNHAKIIGFLSTIGLILTALLLGLFIYIVGGTLLSISFVGALVIAAILTPTDPISVVSILKKSSSDHEVADIVEGESMINDGTSIVWFTMLSTMLLNEEHFKFFPFIGEFVFVSLGGVVIGILFGWGVSKAVHITHHREYQVMLSIILAYGSFHLAEHVGVSGILATVASGIMLAWEFDHTNKADHYHESLSGFWDVVEPTILSLVFLVIGIEATKHLTINNWSFALLIFVASLVVRFIAVGGTMQLSSEFRGKMSAKKAGIITWAGIKGTMSVVLLLNLHAESGGQASQILSISFAVVILSIVIQSIGVYPLSKRL</sequence>
<evidence type="ECO:0000256" key="9">
    <source>
        <dbReference type="ARBA" id="ARBA00023201"/>
    </source>
</evidence>
<evidence type="ECO:0000256" key="8">
    <source>
        <dbReference type="ARBA" id="ARBA00023136"/>
    </source>
</evidence>
<feature type="transmembrane region" description="Helical" evidence="10">
    <location>
        <begin position="238"/>
        <end position="255"/>
    </location>
</feature>
<feature type="transmembrane region" description="Helical" evidence="10">
    <location>
        <begin position="83"/>
        <end position="105"/>
    </location>
</feature>
<comment type="caution">
    <text evidence="12">The sequence shown here is derived from an EMBL/GenBank/DDBJ whole genome shotgun (WGS) entry which is preliminary data.</text>
</comment>
<reference evidence="13" key="1">
    <citation type="journal article" date="2019" name="Int. J. Syst. Evol. Microbiol.">
        <title>The Global Catalogue of Microorganisms (GCM) 10K type strain sequencing project: providing services to taxonomists for standard genome sequencing and annotation.</title>
        <authorList>
            <consortium name="The Broad Institute Genomics Platform"/>
            <consortium name="The Broad Institute Genome Sequencing Center for Infectious Disease"/>
            <person name="Wu L."/>
            <person name="Ma J."/>
        </authorList>
    </citation>
    <scope>NUCLEOTIDE SEQUENCE [LARGE SCALE GENOMIC DNA]</scope>
    <source>
        <strain evidence="13">CGMCC 4.1621</strain>
    </source>
</reference>
<dbReference type="Gene3D" id="1.20.1530.20">
    <property type="match status" value="1"/>
</dbReference>
<feature type="transmembrane region" description="Helical" evidence="10">
    <location>
        <begin position="112"/>
        <end position="136"/>
    </location>
</feature>
<protein>
    <submittedName>
        <fullName evidence="12">Cation:proton antiporter</fullName>
    </submittedName>
</protein>
<dbReference type="EMBL" id="JBHSZV010000022">
    <property type="protein sequence ID" value="MFC7062036.1"/>
    <property type="molecule type" value="Genomic_DNA"/>
</dbReference>
<keyword evidence="9" id="KW-0739">Sodium transport</keyword>
<evidence type="ECO:0000256" key="10">
    <source>
        <dbReference type="SAM" id="Phobius"/>
    </source>
</evidence>
<accession>A0ABW2EM85</accession>
<dbReference type="Pfam" id="PF00999">
    <property type="entry name" value="Na_H_Exchanger"/>
    <property type="match status" value="1"/>
</dbReference>
<dbReference type="RefSeq" id="WP_204708953.1">
    <property type="nucleotide sequence ID" value="NZ_JBHSZV010000022.1"/>
</dbReference>
<feature type="transmembrane region" description="Helical" evidence="10">
    <location>
        <begin position="364"/>
        <end position="389"/>
    </location>
</feature>
<comment type="subcellular location">
    <subcellularLocation>
        <location evidence="1">Cell membrane</location>
        <topology evidence="1">Multi-pass membrane protein</topology>
    </subcellularLocation>
</comment>
<keyword evidence="13" id="KW-1185">Reference proteome</keyword>
<dbReference type="PANTHER" id="PTHR10110:SF86">
    <property type="entry name" value="SODIUM_HYDROGEN EXCHANGER 7"/>
    <property type="match status" value="1"/>
</dbReference>
<evidence type="ECO:0000313" key="12">
    <source>
        <dbReference type="EMBL" id="MFC7062036.1"/>
    </source>
</evidence>
<keyword evidence="7" id="KW-0406">Ion transport</keyword>
<keyword evidence="2" id="KW-0813">Transport</keyword>
<keyword evidence="3" id="KW-1003">Cell membrane</keyword>